<evidence type="ECO:0000313" key="2">
    <source>
        <dbReference type="EMBL" id="KAL2270704.1"/>
    </source>
</evidence>
<sequence>MGGEQDPASDTSQVTDLISAICSIIAALIALVTLVTVYVAARQLLTERRAYEMGLSQDALGPWQGKVKTRQLLGLQQNIATPTVSVPSLVKQKWKPEFTFPTGFSHLGSDTEYAPARATWVNFIQALNIRPEDDQFYRMNAQPTLVDGIVPMQWAGKDLCTIATILGFQAFEVEREMERHYKQPMKLPTQWSGPLGFLQFRQSGEGCVVEFCRRAEFGNRFSPELHDYYRNLPRHFEDDALAARLWWSISGLILRDGRALHLGGADRHPDGAGSNSEDQKKIQKALAEHLKGHEKDPGALFDELVEADLTNEEIDKRLFQGADSSGDAQKTPSSKLSDGIPNFLEHVVKQQGRAEVICPNPGLLSAIIEGEMAANRGLDISKCLEYHRIYTEKMSVDQQKFPYSLGDLRVDQEVLELLKEAVTLFKPDGYYFTPTPMLGSTLGDIFRAVILSHDKTKQCVFAEVGTNNWPSDIPKETFCKAMLLCNELQKTFGRGHLSIDDMVVIAKASCALRQDMKKCTELSWAMLICPELFADLLKFFEQPLNFDSLAKTVECKQDVLDCTEMLRDHLVSEDQNGNRREVFQYKTPLCKIDTCNGWDILAGFTDLMITYYWLVRCWVTVVGIYDASIPQTIKMC</sequence>
<keyword evidence="3" id="KW-1185">Reference proteome</keyword>
<evidence type="ECO:0000313" key="3">
    <source>
        <dbReference type="Proteomes" id="UP001600064"/>
    </source>
</evidence>
<keyword evidence="1" id="KW-0812">Transmembrane</keyword>
<dbReference type="RefSeq" id="XP_070869428.1">
    <property type="nucleotide sequence ID" value="XM_071014328.1"/>
</dbReference>
<dbReference type="GeneID" id="98128972"/>
<comment type="caution">
    <text evidence="2">The sequence shown here is derived from an EMBL/GenBank/DDBJ whole genome shotgun (WGS) entry which is preliminary data.</text>
</comment>
<proteinExistence type="predicted"/>
<accession>A0ABR4DMD5</accession>
<name>A0ABR4DMD5_9PEZI</name>
<evidence type="ECO:0000256" key="1">
    <source>
        <dbReference type="SAM" id="Phobius"/>
    </source>
</evidence>
<keyword evidence="1" id="KW-1133">Transmembrane helix</keyword>
<gene>
    <name evidence="2" type="ORF">VTJ83DRAFT_75</name>
</gene>
<protein>
    <submittedName>
        <fullName evidence="2">Uncharacterized protein</fullName>
    </submittedName>
</protein>
<reference evidence="2 3" key="1">
    <citation type="journal article" date="2024" name="Commun. Biol.">
        <title>Comparative genomic analysis of thermophilic fungi reveals convergent evolutionary adaptations and gene losses.</title>
        <authorList>
            <person name="Steindorff A.S."/>
            <person name="Aguilar-Pontes M.V."/>
            <person name="Robinson A.J."/>
            <person name="Andreopoulos B."/>
            <person name="LaButti K."/>
            <person name="Kuo A."/>
            <person name="Mondo S."/>
            <person name="Riley R."/>
            <person name="Otillar R."/>
            <person name="Haridas S."/>
            <person name="Lipzen A."/>
            <person name="Grimwood J."/>
            <person name="Schmutz J."/>
            <person name="Clum A."/>
            <person name="Reid I.D."/>
            <person name="Moisan M.C."/>
            <person name="Butler G."/>
            <person name="Nguyen T.T.M."/>
            <person name="Dewar K."/>
            <person name="Conant G."/>
            <person name="Drula E."/>
            <person name="Henrissat B."/>
            <person name="Hansel C."/>
            <person name="Singer S."/>
            <person name="Hutchinson M.I."/>
            <person name="de Vries R.P."/>
            <person name="Natvig D.O."/>
            <person name="Powell A.J."/>
            <person name="Tsang A."/>
            <person name="Grigoriev I.V."/>
        </authorList>
    </citation>
    <scope>NUCLEOTIDE SEQUENCE [LARGE SCALE GENOMIC DNA]</scope>
    <source>
        <strain evidence="2 3">ATCC 22073</strain>
    </source>
</reference>
<organism evidence="2 3">
    <name type="scientific">Remersonia thermophila</name>
    <dbReference type="NCBI Taxonomy" id="72144"/>
    <lineage>
        <taxon>Eukaryota</taxon>
        <taxon>Fungi</taxon>
        <taxon>Dikarya</taxon>
        <taxon>Ascomycota</taxon>
        <taxon>Pezizomycotina</taxon>
        <taxon>Sordariomycetes</taxon>
        <taxon>Sordariomycetidae</taxon>
        <taxon>Sordariales</taxon>
        <taxon>Sordariales incertae sedis</taxon>
        <taxon>Remersonia</taxon>
    </lineage>
</organism>
<keyword evidence="1" id="KW-0472">Membrane</keyword>
<feature type="transmembrane region" description="Helical" evidence="1">
    <location>
        <begin position="17"/>
        <end position="41"/>
    </location>
</feature>
<dbReference type="EMBL" id="JAZGUE010000001">
    <property type="protein sequence ID" value="KAL2270704.1"/>
    <property type="molecule type" value="Genomic_DNA"/>
</dbReference>
<dbReference type="Proteomes" id="UP001600064">
    <property type="component" value="Unassembled WGS sequence"/>
</dbReference>